<proteinExistence type="predicted"/>
<dbReference type="EMBL" id="ML208358">
    <property type="protein sequence ID" value="TFK68164.1"/>
    <property type="molecule type" value="Genomic_DNA"/>
</dbReference>
<accession>A0ACD3ASD8</accession>
<evidence type="ECO:0000313" key="2">
    <source>
        <dbReference type="Proteomes" id="UP000308600"/>
    </source>
</evidence>
<gene>
    <name evidence="1" type="ORF">BDN72DRAFT_960478</name>
</gene>
<dbReference type="Proteomes" id="UP000308600">
    <property type="component" value="Unassembled WGS sequence"/>
</dbReference>
<keyword evidence="2" id="KW-1185">Reference proteome</keyword>
<sequence length="1173" mass="131841">MADVDEITSSESEGDKENAEYIDRRALLEPAITSVVDALGGYEDGLYRMGDEVAGCLRDLKMLWRKDDTDDERTVARIFWETRVLPNDLIPILLATAGQGLVEDKRAVICADLITAMTWPIDMAEELKELDEELDKGTDYTQLLLSHLHYKAALLKPGVIKAFFGIMLPPLAKSPKERKVRDGQVVNVVLHLIRNLAFIKDLRPNSQFNAEQAELSSLQSKLIKALSETHTFQLLLTIAANTENDPLFNSWNTLILEIFYLLFRGVTPSSLAIDQTKQPAVNLQRLLASEAKIRQTWARKANSRHSRFGTTIAVTLNPNKKPREVANEASEQQQAETSTPSSASSKSVVLHRQQAISSEAGSILDITKKQRSRKGNLVDELAREDNLSVEARSTLQNLAVEFVEACFNVFLCVVLKDIKSERIKITEKDNLRLLYVTNWFLEFFLAMRANEKGKAGGNKKWVFGLIAEIAEGFWIDWVLKRMREAVEEKPKQWTELQAGIQCLTQLLLLIDNMSSSDIADTETRGAAVTLQGQLIYHGDVLDIAIDSLRSYKEGTQSLAYLDCSVYFSYALLRLLEKSSKGKGDGTFVRQKKARRKAKKKAGTEGEVIPDVEDDPEEDDEEDGIQETFFEFEEFEMKFANAEVTHTLLTYLARYKEFSSSENMRRVVSLMHRQAVKAKAEGLFFKVSTLDLFKTLLSDQDSFPREQAYKDLVKLINYVLRQFFKALAEQPFLAVEAFFPKNRGHWKQFSSWEPEQKTKKESKTTEGSGIPQEVAVKKGHSWSDQLGIAIAALTEDGNTGLVLWTKDILQAVIDQRKRIVEESESKSEDEDGEDVAKALSLQALSPDTLAKFQDYVIPYLNDDHANAATKNARLKLLFRLCKFSVQEEEAEELQWFVPANVMPAELQSTANVIDQFLETPFDLQGKKASQFLGKKSKRRRRRRSPSPVSDAGSLLDDDEDPTRKKKREKKTKEKEVYKSAQFIQDSDDEYGDMDAFLEKEKALRERMGRTSEVGRLATMKATGTKKRRRRAKDDTGTGKKKHKADGSRPPGGSTPEQGSDDAAAKSSSENSDSNERSRNTADHSAPGLVAEPEDAIVPARPRPRPRLQTKASTNTLTRQSEDIHAASSSPSPQIVDGVGGPDDEVVAEEESRLLTTARRRNRLIVTGSDEEDEM</sequence>
<organism evidence="1 2">
    <name type="scientific">Pluteus cervinus</name>
    <dbReference type="NCBI Taxonomy" id="181527"/>
    <lineage>
        <taxon>Eukaryota</taxon>
        <taxon>Fungi</taxon>
        <taxon>Dikarya</taxon>
        <taxon>Basidiomycota</taxon>
        <taxon>Agaricomycotina</taxon>
        <taxon>Agaricomycetes</taxon>
        <taxon>Agaricomycetidae</taxon>
        <taxon>Agaricales</taxon>
        <taxon>Pluteineae</taxon>
        <taxon>Pluteaceae</taxon>
        <taxon>Pluteus</taxon>
    </lineage>
</organism>
<name>A0ACD3ASD8_9AGAR</name>
<protein>
    <submittedName>
        <fullName evidence="1">Timeless-domain-containing protein</fullName>
    </submittedName>
</protein>
<reference evidence="1 2" key="1">
    <citation type="journal article" date="2019" name="Nat. Ecol. Evol.">
        <title>Megaphylogeny resolves global patterns of mushroom evolution.</title>
        <authorList>
            <person name="Varga T."/>
            <person name="Krizsan K."/>
            <person name="Foldi C."/>
            <person name="Dima B."/>
            <person name="Sanchez-Garcia M."/>
            <person name="Sanchez-Ramirez S."/>
            <person name="Szollosi G.J."/>
            <person name="Szarkandi J.G."/>
            <person name="Papp V."/>
            <person name="Albert L."/>
            <person name="Andreopoulos W."/>
            <person name="Angelini C."/>
            <person name="Antonin V."/>
            <person name="Barry K.W."/>
            <person name="Bougher N.L."/>
            <person name="Buchanan P."/>
            <person name="Buyck B."/>
            <person name="Bense V."/>
            <person name="Catcheside P."/>
            <person name="Chovatia M."/>
            <person name="Cooper J."/>
            <person name="Damon W."/>
            <person name="Desjardin D."/>
            <person name="Finy P."/>
            <person name="Geml J."/>
            <person name="Haridas S."/>
            <person name="Hughes K."/>
            <person name="Justo A."/>
            <person name="Karasinski D."/>
            <person name="Kautmanova I."/>
            <person name="Kiss B."/>
            <person name="Kocsube S."/>
            <person name="Kotiranta H."/>
            <person name="LaButti K.M."/>
            <person name="Lechner B.E."/>
            <person name="Liimatainen K."/>
            <person name="Lipzen A."/>
            <person name="Lukacs Z."/>
            <person name="Mihaltcheva S."/>
            <person name="Morgado L.N."/>
            <person name="Niskanen T."/>
            <person name="Noordeloos M.E."/>
            <person name="Ohm R.A."/>
            <person name="Ortiz-Santana B."/>
            <person name="Ovrebo C."/>
            <person name="Racz N."/>
            <person name="Riley R."/>
            <person name="Savchenko A."/>
            <person name="Shiryaev A."/>
            <person name="Soop K."/>
            <person name="Spirin V."/>
            <person name="Szebenyi C."/>
            <person name="Tomsovsky M."/>
            <person name="Tulloss R.E."/>
            <person name="Uehling J."/>
            <person name="Grigoriev I.V."/>
            <person name="Vagvolgyi C."/>
            <person name="Papp T."/>
            <person name="Martin F.M."/>
            <person name="Miettinen O."/>
            <person name="Hibbett D.S."/>
            <person name="Nagy L.G."/>
        </authorList>
    </citation>
    <scope>NUCLEOTIDE SEQUENCE [LARGE SCALE GENOMIC DNA]</scope>
    <source>
        <strain evidence="1 2">NL-1719</strain>
    </source>
</reference>
<evidence type="ECO:0000313" key="1">
    <source>
        <dbReference type="EMBL" id="TFK68164.1"/>
    </source>
</evidence>